<keyword evidence="2" id="KW-1003">Cell membrane</keyword>
<dbReference type="InterPro" id="IPR005538">
    <property type="entry name" value="LrgA/CidA"/>
</dbReference>
<evidence type="ECO:0000313" key="7">
    <source>
        <dbReference type="EMBL" id="MDI4645273.1"/>
    </source>
</evidence>
<evidence type="ECO:0000256" key="1">
    <source>
        <dbReference type="ARBA" id="ARBA00004651"/>
    </source>
</evidence>
<evidence type="ECO:0000256" key="2">
    <source>
        <dbReference type="ARBA" id="ARBA00022475"/>
    </source>
</evidence>
<dbReference type="RefSeq" id="WP_282908221.1">
    <property type="nucleotide sequence ID" value="NZ_JAGRPV010000001.1"/>
</dbReference>
<keyword evidence="3 6" id="KW-0812">Transmembrane</keyword>
<dbReference type="PANTHER" id="PTHR33931:SF2">
    <property type="entry name" value="HOLIN-LIKE PROTEIN CIDA"/>
    <property type="match status" value="1"/>
</dbReference>
<organism evidence="7 8">
    <name type="scientific">Cohnella hashimotonis</name>
    <dbReference type="NCBI Taxonomy" id="2826895"/>
    <lineage>
        <taxon>Bacteria</taxon>
        <taxon>Bacillati</taxon>
        <taxon>Bacillota</taxon>
        <taxon>Bacilli</taxon>
        <taxon>Bacillales</taxon>
        <taxon>Paenibacillaceae</taxon>
        <taxon>Cohnella</taxon>
    </lineage>
</organism>
<evidence type="ECO:0000256" key="4">
    <source>
        <dbReference type="ARBA" id="ARBA00022989"/>
    </source>
</evidence>
<keyword evidence="4 6" id="KW-1133">Transmembrane helix</keyword>
<name>A0ABT6TEK7_9BACL</name>
<gene>
    <name evidence="7" type="ORF">KB449_09890</name>
</gene>
<evidence type="ECO:0000256" key="6">
    <source>
        <dbReference type="SAM" id="Phobius"/>
    </source>
</evidence>
<dbReference type="Pfam" id="PF03788">
    <property type="entry name" value="LrgA"/>
    <property type="match status" value="1"/>
</dbReference>
<evidence type="ECO:0000256" key="3">
    <source>
        <dbReference type="ARBA" id="ARBA00022692"/>
    </source>
</evidence>
<accession>A0ABT6TEK7</accession>
<feature type="transmembrane region" description="Helical" evidence="6">
    <location>
        <begin position="64"/>
        <end position="81"/>
    </location>
</feature>
<protein>
    <submittedName>
        <fullName evidence="7">CidA/LrgA family protein</fullName>
    </submittedName>
</protein>
<comment type="subcellular location">
    <subcellularLocation>
        <location evidence="1">Cell membrane</location>
        <topology evidence="1">Multi-pass membrane protein</topology>
    </subcellularLocation>
</comment>
<dbReference type="Proteomes" id="UP001161691">
    <property type="component" value="Unassembled WGS sequence"/>
</dbReference>
<keyword evidence="5 6" id="KW-0472">Membrane</keyword>
<keyword evidence="8" id="KW-1185">Reference proteome</keyword>
<evidence type="ECO:0000313" key="8">
    <source>
        <dbReference type="Proteomes" id="UP001161691"/>
    </source>
</evidence>
<dbReference type="EMBL" id="JAGRPV010000001">
    <property type="protein sequence ID" value="MDI4645273.1"/>
    <property type="molecule type" value="Genomic_DNA"/>
</dbReference>
<dbReference type="PANTHER" id="PTHR33931">
    <property type="entry name" value="HOLIN-LIKE PROTEIN CIDA-RELATED"/>
    <property type="match status" value="1"/>
</dbReference>
<feature type="transmembrane region" description="Helical" evidence="6">
    <location>
        <begin position="37"/>
        <end position="57"/>
    </location>
</feature>
<sequence length="126" mass="13363">MKAKTIFKTALQVGFFIALSRMSDLAAEAVRLPIPGSILGLVALFALLELKIVKLAWVELGAEWLVAQMLLFFVPATVGIVRYKPLIVHSGAAILATILLSTAIVMAIAGFAGERSAGARRKEAAS</sequence>
<reference evidence="7" key="1">
    <citation type="submission" date="2023-04" db="EMBL/GenBank/DDBJ databases">
        <title>Comparative genomic analysis of Cohnella hashimotonis sp. nov., isolated from the International Space Station.</title>
        <authorList>
            <person name="Venkateswaran K."/>
            <person name="Simpson A."/>
        </authorList>
    </citation>
    <scope>NUCLEOTIDE SEQUENCE</scope>
    <source>
        <strain evidence="7">F6_2S_P_1</strain>
    </source>
</reference>
<comment type="caution">
    <text evidence="7">The sequence shown here is derived from an EMBL/GenBank/DDBJ whole genome shotgun (WGS) entry which is preliminary data.</text>
</comment>
<proteinExistence type="predicted"/>
<feature type="transmembrane region" description="Helical" evidence="6">
    <location>
        <begin position="87"/>
        <end position="112"/>
    </location>
</feature>
<evidence type="ECO:0000256" key="5">
    <source>
        <dbReference type="ARBA" id="ARBA00023136"/>
    </source>
</evidence>